<feature type="transmembrane region" description="Helical" evidence="1">
    <location>
        <begin position="62"/>
        <end position="81"/>
    </location>
</feature>
<keyword evidence="1" id="KW-0472">Membrane</keyword>
<dbReference type="PANTHER" id="PTHR37544">
    <property type="entry name" value="SPRAY-RELATED"/>
    <property type="match status" value="1"/>
</dbReference>
<keyword evidence="1" id="KW-1133">Transmembrane helix</keyword>
<feature type="transmembrane region" description="Helical" evidence="1">
    <location>
        <begin position="894"/>
        <end position="914"/>
    </location>
</feature>
<keyword evidence="3" id="KW-1185">Reference proteome</keyword>
<dbReference type="PROSITE" id="PS51257">
    <property type="entry name" value="PROKAR_LIPOPROTEIN"/>
    <property type="match status" value="1"/>
</dbReference>
<evidence type="ECO:0000313" key="3">
    <source>
        <dbReference type="Proteomes" id="UP001392437"/>
    </source>
</evidence>
<feature type="transmembrane region" description="Helical" evidence="1">
    <location>
        <begin position="127"/>
        <end position="151"/>
    </location>
</feature>
<dbReference type="InterPro" id="IPR021840">
    <property type="entry name" value="DUF3433"/>
</dbReference>
<reference evidence="2 3" key="1">
    <citation type="submission" date="2023-01" db="EMBL/GenBank/DDBJ databases">
        <title>Analysis of 21 Apiospora genomes using comparative genomics revels a genus with tremendous synthesis potential of carbohydrate active enzymes and secondary metabolites.</title>
        <authorList>
            <person name="Sorensen T."/>
        </authorList>
    </citation>
    <scope>NUCLEOTIDE SEQUENCE [LARGE SCALE GENOMIC DNA]</scope>
    <source>
        <strain evidence="2 3">CBS 117206</strain>
    </source>
</reference>
<gene>
    <name evidence="2" type="ORF">PG999_014755</name>
</gene>
<sequence length="1065" mass="116867">MKSLAINGPGNGTSRDTFWLSKLIVSGFLLFFVSCAIGLVLFDRYVSSKNGLEFRWRDNTFITSYAPTALLAIVLSLWRRLSNLYQWNQPWWQLLSGKPTPASDGILLDYVSPFFGIAFLKAIRLRHFAVAVSILGLILLKVVIVASTSLFTLGPSTFQRNVDIQYTSTFTTPGQVPSDKSLWSYLAHINSNDTKDMKDGRYTEIAYQGYQLATSSLNVTSVITPVDAFIPQVFCEPAELSWDGVRAWAFKTPDCFVNELTSNETVMNSTNRSLVGVKIALGALLSMDNGLMFYLVDSHLPNHHIGFTPEPVAHSHFAQAALQETGHCDERRLWKRLEGVMFRAEMFGGKTQIRVWDKSFSNKAGIEMTAPKRRGWVPLAARFPAVTFTVLLPVLAIAALQLLHIASESRHGLVDLDDSSLLPLPHIIQMASTLSAFLVATMFNNLEFTIGALAPFSCLCLDMALAERSITFHPLSSWSFTAIYRSIRLRHFGVAAAYLASTIGAFLSVSVSGLWIPTEQLIPHQRSSMALSEGWTQNWLNNSSNDAGAAMRLNIIRHQGDAVSSLISGEFVLPRVTLDKTNAAERENNRPPQSYTYTIPVLRPTLECTVVPQHDISAILEKREPEVRAMVIGSPDITINTTTINVTTALQPGCIKVSPDLPTFAYQTTFSGDWIGSYQDFQTSRTGNSLVPCPSVSMIFGSFEVRSDSQLALSGKVNTKGITALMCSQGIEMIWANVTYQGDPELGIISPDNPPLLIERKATRWRNGSDGPAGLSYQTGGFTNQYFTGFSSGVQTFDEPLIDGFFDHVLSLPGAARREDLQGPANTKRLTEAVVKNYKEYMAQVIDLNFRPNNTNLGISEQGHASSSPTGVGYVEGTSTQMVRRLKIHETSKTILQVLLGTMLALGLIAFRLVRLRGILPRAPYTIGSVMGLLAGSRLCGRDIIILPENLGAMDDRELKAAFAGRVFSMGWWSRDGDGVGSSSGQVDVVGEEEDDVRRGRFGIDIGRASVLGCKDKFGPMAVTNRKLGVTYLGSNASGDTEEGINLFCSFLSKEILIAPKDLHS</sequence>
<dbReference type="Pfam" id="PF11915">
    <property type="entry name" value="DUF3433"/>
    <property type="match status" value="2"/>
</dbReference>
<proteinExistence type="predicted"/>
<feature type="transmembrane region" description="Helical" evidence="1">
    <location>
        <begin position="20"/>
        <end position="42"/>
    </location>
</feature>
<dbReference type="PANTHER" id="PTHR37544:SF1">
    <property type="entry name" value="PHOSPHORIBOSYLAMINOIMIDAZOLE-SUCCINOCARBOXAMIDE SYNTHASE"/>
    <property type="match status" value="1"/>
</dbReference>
<dbReference type="EMBL" id="JAQQWP010000013">
    <property type="protein sequence ID" value="KAK8092556.1"/>
    <property type="molecule type" value="Genomic_DNA"/>
</dbReference>
<dbReference type="AlphaFoldDB" id="A0AAW0Q615"/>
<feature type="transmembrane region" description="Helical" evidence="1">
    <location>
        <begin position="383"/>
        <end position="406"/>
    </location>
</feature>
<name>A0AAW0Q615_9PEZI</name>
<evidence type="ECO:0000313" key="2">
    <source>
        <dbReference type="EMBL" id="KAK8092556.1"/>
    </source>
</evidence>
<keyword evidence="1" id="KW-0812">Transmembrane</keyword>
<organism evidence="2 3">
    <name type="scientific">Apiospora kogelbergensis</name>
    <dbReference type="NCBI Taxonomy" id="1337665"/>
    <lineage>
        <taxon>Eukaryota</taxon>
        <taxon>Fungi</taxon>
        <taxon>Dikarya</taxon>
        <taxon>Ascomycota</taxon>
        <taxon>Pezizomycotina</taxon>
        <taxon>Sordariomycetes</taxon>
        <taxon>Xylariomycetidae</taxon>
        <taxon>Amphisphaeriales</taxon>
        <taxon>Apiosporaceae</taxon>
        <taxon>Apiospora</taxon>
    </lineage>
</organism>
<comment type="caution">
    <text evidence="2">The sequence shown here is derived from an EMBL/GenBank/DDBJ whole genome shotgun (WGS) entry which is preliminary data.</text>
</comment>
<protein>
    <submittedName>
        <fullName evidence="2">Uncharacterized protein</fullName>
    </submittedName>
</protein>
<dbReference type="Proteomes" id="UP001392437">
    <property type="component" value="Unassembled WGS sequence"/>
</dbReference>
<evidence type="ECO:0000256" key="1">
    <source>
        <dbReference type="SAM" id="Phobius"/>
    </source>
</evidence>
<feature type="transmembrane region" description="Helical" evidence="1">
    <location>
        <begin position="492"/>
        <end position="516"/>
    </location>
</feature>
<accession>A0AAW0Q615</accession>